<reference evidence="2 3" key="1">
    <citation type="journal article" date="2025" name="Int. J. Syst. Evol. Microbiol.">
        <title>Desulfovibrio falkowii sp. nov., Porphyromonas miyakawae sp. nov., Mediterraneibacter flintii sp. nov. and Owariibacterium komagatae gen. nov., sp. nov., isolated from human faeces.</title>
        <authorList>
            <person name="Hamaguchi T."/>
            <person name="Ohara M."/>
            <person name="Hisatomi A."/>
            <person name="Sekiguchi K."/>
            <person name="Takeda J.I."/>
            <person name="Ueyama J."/>
            <person name="Ito M."/>
            <person name="Nishiwaki H."/>
            <person name="Ogi T."/>
            <person name="Hirayama M."/>
            <person name="Ohkuma M."/>
            <person name="Sakamoto M."/>
            <person name="Ohno K."/>
        </authorList>
    </citation>
    <scope>NUCLEOTIDE SEQUENCE [LARGE SCALE GENOMIC DNA]</scope>
    <source>
        <strain evidence="2 3">13CB8C</strain>
    </source>
</reference>
<sequence length="65" mass="6711">MLPRPGIAVKHRGLAAVGVARQGNSQAVAVLMSVGVAAFVTMLVLVAVRMPVTAYAIAGIFHFAH</sequence>
<evidence type="ECO:0000313" key="3">
    <source>
        <dbReference type="Proteomes" id="UP001628192"/>
    </source>
</evidence>
<feature type="transmembrane region" description="Helical" evidence="1">
    <location>
        <begin position="27"/>
        <end position="48"/>
    </location>
</feature>
<gene>
    <name evidence="2" type="ORF">Defa_07320</name>
</gene>
<dbReference type="EMBL" id="BAAFSG010000001">
    <property type="protein sequence ID" value="GAB1253245.1"/>
    <property type="molecule type" value="Genomic_DNA"/>
</dbReference>
<dbReference type="Proteomes" id="UP001628192">
    <property type="component" value="Unassembled WGS sequence"/>
</dbReference>
<keyword evidence="1" id="KW-1133">Transmembrane helix</keyword>
<keyword evidence="1" id="KW-0812">Transmembrane</keyword>
<keyword evidence="3" id="KW-1185">Reference proteome</keyword>
<keyword evidence="1" id="KW-0472">Membrane</keyword>
<name>A0ABQ0E6A3_9BACT</name>
<comment type="caution">
    <text evidence="2">The sequence shown here is derived from an EMBL/GenBank/DDBJ whole genome shotgun (WGS) entry which is preliminary data.</text>
</comment>
<proteinExistence type="predicted"/>
<accession>A0ABQ0E6A3</accession>
<evidence type="ECO:0000313" key="2">
    <source>
        <dbReference type="EMBL" id="GAB1253245.1"/>
    </source>
</evidence>
<organism evidence="2 3">
    <name type="scientific">Desulfovibrio falkowii</name>
    <dbReference type="NCBI Taxonomy" id="3136602"/>
    <lineage>
        <taxon>Bacteria</taxon>
        <taxon>Pseudomonadati</taxon>
        <taxon>Thermodesulfobacteriota</taxon>
        <taxon>Desulfovibrionia</taxon>
        <taxon>Desulfovibrionales</taxon>
        <taxon>Desulfovibrionaceae</taxon>
        <taxon>Desulfovibrio</taxon>
    </lineage>
</organism>
<evidence type="ECO:0000256" key="1">
    <source>
        <dbReference type="SAM" id="Phobius"/>
    </source>
</evidence>
<protein>
    <submittedName>
        <fullName evidence="2">Uncharacterized protein</fullName>
    </submittedName>
</protein>